<dbReference type="RefSeq" id="WP_003021904.1">
    <property type="nucleotide sequence ID" value="NZ_AP026940.1"/>
</dbReference>
<dbReference type="EMBL" id="DACSXJ010000026">
    <property type="protein sequence ID" value="HAT3899225.1"/>
    <property type="molecule type" value="Genomic_DNA"/>
</dbReference>
<dbReference type="Proteomes" id="UP000885148">
    <property type="component" value="Unassembled WGS sequence"/>
</dbReference>
<reference evidence="6" key="1">
    <citation type="submission" date="2015-09" db="EMBL/GenBank/DDBJ databases">
        <title>Prevalence of NDMs in South Africa.</title>
        <authorList>
            <person name="Osei Sekyere J."/>
            <person name="Govinden U."/>
            <person name="Essack S."/>
            <person name="Haldorsen B."/>
            <person name="Samuelsen O."/>
            <person name="Aasnaes B."/>
            <person name="Sundsfjord A."/>
        </authorList>
    </citation>
    <scope>NUCLEOTIDE SEQUENCE [LARGE SCALE GENOMIC DNA]</scope>
    <source>
        <strain evidence="6">ST62:944112508</strain>
    </source>
</reference>
<evidence type="ECO:0000313" key="5">
    <source>
        <dbReference type="EMBL" id="WAZ56087.1"/>
    </source>
</evidence>
<reference evidence="3 6" key="2">
    <citation type="journal article" date="2017" name="PLoS ONE">
        <title>Genomic and phenotypic characterisation of fluoroquinolone resistance mechanisms in Enterobacteriaceae in Durban, South Africa.</title>
        <authorList>
            <person name="Osei Sekyere J."/>
            <person name="Amoako D.G."/>
        </authorList>
    </citation>
    <scope>NUCLEOTIDE SEQUENCE [LARGE SCALE GENOMIC DNA]</scope>
    <source>
        <strain evidence="3 6">ST62:944112508</strain>
    </source>
</reference>
<name>A0A0D7M6G1_CITFR</name>
<protein>
    <submittedName>
        <fullName evidence="1">Fimbriae Y protein</fullName>
    </submittedName>
</protein>
<dbReference type="Proteomes" id="UP001164536">
    <property type="component" value="Chromosome"/>
</dbReference>
<organism evidence="1">
    <name type="scientific">Citrobacter freundii</name>
    <dbReference type="NCBI Taxonomy" id="546"/>
    <lineage>
        <taxon>Bacteria</taxon>
        <taxon>Pseudomonadati</taxon>
        <taxon>Pseudomonadota</taxon>
        <taxon>Gammaproteobacteria</taxon>
        <taxon>Enterobacterales</taxon>
        <taxon>Enterobacteriaceae</taxon>
        <taxon>Citrobacter</taxon>
        <taxon>Citrobacter freundii complex</taxon>
    </lineage>
</organism>
<dbReference type="EMBL" id="CP114564">
    <property type="protein sequence ID" value="WAZ56087.1"/>
    <property type="molecule type" value="Genomic_DNA"/>
</dbReference>
<reference evidence="5" key="7">
    <citation type="submission" date="2022-12" db="EMBL/GenBank/DDBJ databases">
        <title>2953647.</title>
        <authorList>
            <person name="Hergert J."/>
            <person name="Casey R."/>
            <person name="Wagner J."/>
            <person name="Young E.L."/>
            <person name="Oakeson K.F."/>
        </authorList>
    </citation>
    <scope>NUCLEOTIDE SEQUENCE</scope>
    <source>
        <strain evidence="5">2953647</strain>
    </source>
</reference>
<proteinExistence type="predicted"/>
<evidence type="ECO:0000313" key="4">
    <source>
        <dbReference type="EMBL" id="QLV31759.1"/>
    </source>
</evidence>
<keyword evidence="8" id="KW-1185">Reference proteome</keyword>
<dbReference type="EMBL" id="LJEB01000019">
    <property type="protein sequence ID" value="KPR56818.1"/>
    <property type="molecule type" value="Genomic_DNA"/>
</dbReference>
<evidence type="ECO:0000313" key="3">
    <source>
        <dbReference type="EMBL" id="KPR56818.1"/>
    </source>
</evidence>
<reference evidence="1" key="3">
    <citation type="journal article" date="2018" name="Genome Biol.">
        <title>SKESA: strategic k-mer extension for scrupulous assemblies.</title>
        <authorList>
            <person name="Souvorov A."/>
            <person name="Agarwala R."/>
            <person name="Lipman D.J."/>
        </authorList>
    </citation>
    <scope>NUCLEOTIDE SEQUENCE</scope>
    <source>
        <strain evidence="2">91871</strain>
        <strain evidence="1">O50</strain>
    </source>
</reference>
<reference evidence="4" key="6">
    <citation type="journal article" date="2021" name="Microb. Genom.">
        <title>A genomic epidemiological study shows that prevalence of antimicrobial resistance in Enterobacterales is associated with the livestock host, as well as antimicrobial usage.</title>
        <authorList>
            <person name="AbuOun M."/>
            <person name="Jones H."/>
            <person name="Stubberfield E."/>
            <person name="Gilson D."/>
            <person name="Shaw L.P."/>
            <person name="Hubbard A.T.M."/>
            <person name="Chau K.K."/>
            <person name="Sebra R."/>
            <person name="Peto T.E.A."/>
            <person name="Crook D.W."/>
            <person name="Read D.S."/>
            <person name="Gweon H.S."/>
            <person name="Walker A.S."/>
            <person name="Stoesser N."/>
            <person name="Smith R.P."/>
            <person name="Anjum M.F."/>
            <person name="On Behalf Of The Rehab Consortium."/>
        </authorList>
    </citation>
    <scope>NUCLEOTIDE SEQUENCE</scope>
    <source>
        <strain evidence="4">RHBSTW-00370</strain>
    </source>
</reference>
<gene>
    <name evidence="3" type="ORF">AN672_04630</name>
    <name evidence="4" type="ORF">HV178_18065</name>
    <name evidence="1" type="ORF">I9Y29_003687</name>
    <name evidence="2" type="ORF">KV121_000930</name>
    <name evidence="5" type="ORF">O4000_17545</name>
</gene>
<dbReference type="Proteomes" id="UP000050520">
    <property type="component" value="Unassembled WGS sequence"/>
</dbReference>
<dbReference type="Proteomes" id="UP000512222">
    <property type="component" value="Chromosome"/>
</dbReference>
<reference evidence="7" key="4">
    <citation type="submission" date="2020-06" db="EMBL/GenBank/DDBJ databases">
        <title>REHAB project genomes.</title>
        <authorList>
            <person name="Shaw L.P."/>
        </authorList>
    </citation>
    <scope>NUCLEOTIDE SEQUENCE [LARGE SCALE GENOMIC DNA]</scope>
    <source>
        <strain evidence="7">RHBSTW-00370</strain>
    </source>
</reference>
<dbReference type="EMBL" id="DAESCB010000002">
    <property type="protein sequence ID" value="HBH7040912.1"/>
    <property type="molecule type" value="Genomic_DNA"/>
</dbReference>
<evidence type="ECO:0000313" key="8">
    <source>
        <dbReference type="Proteomes" id="UP001164536"/>
    </source>
</evidence>
<reference evidence="1" key="5">
    <citation type="submission" date="2020-09" db="EMBL/GenBank/DDBJ databases">
        <authorList>
            <consortium name="NCBI Pathogen Detection Project"/>
        </authorList>
    </citation>
    <scope>NUCLEOTIDE SEQUENCE</scope>
    <source>
        <strain evidence="2">91871</strain>
        <strain evidence="1">O50</strain>
    </source>
</reference>
<evidence type="ECO:0000313" key="6">
    <source>
        <dbReference type="Proteomes" id="UP000050520"/>
    </source>
</evidence>
<accession>A0A0D7M6G1</accession>
<dbReference type="OrthoDB" id="6623354at2"/>
<dbReference type="AlphaFoldDB" id="A0A0D7M6G1"/>
<dbReference type="EMBL" id="CP056573">
    <property type="protein sequence ID" value="QLV31759.1"/>
    <property type="molecule type" value="Genomic_DNA"/>
</dbReference>
<sequence>MHSAKRRDRYRRIRNTNCTWQYPHCTSQVFDRLEYLAQKLEYTLPDDTISQAIITTDYYLAYALSRHLFSGTRTAVFQSVESALPSMQEPVISQLVIDIESLTLPYFDILERLRQLIKQRNDIQIFIMLSSRDEDLTTFISLSGPFYILSRNLRLPEVRHALLSPVPDYIHSRRINQLDWEMIALLLQGNSLKKIALLQTQPYHRIIYRLNQLITRLGLPSRQRFLHLIHRLNVTSLHLI</sequence>
<evidence type="ECO:0000313" key="7">
    <source>
        <dbReference type="Proteomes" id="UP000512222"/>
    </source>
</evidence>
<evidence type="ECO:0000313" key="1">
    <source>
        <dbReference type="EMBL" id="HAT3899225.1"/>
    </source>
</evidence>
<evidence type="ECO:0000313" key="2">
    <source>
        <dbReference type="EMBL" id="HBH7040912.1"/>
    </source>
</evidence>
<dbReference type="Proteomes" id="UP000855471">
    <property type="component" value="Unassembled WGS sequence"/>
</dbReference>